<comment type="caution">
    <text evidence="1">The sequence shown here is derived from an EMBL/GenBank/DDBJ whole genome shotgun (WGS) entry which is preliminary data.</text>
</comment>
<reference evidence="1 2" key="1">
    <citation type="submission" date="2019-03" db="EMBL/GenBank/DDBJ databases">
        <title>First draft genome of Liparis tanakae, snailfish: a comprehensive survey of snailfish specific genes.</title>
        <authorList>
            <person name="Kim W."/>
            <person name="Song I."/>
            <person name="Jeong J.-H."/>
            <person name="Kim D."/>
            <person name="Kim S."/>
            <person name="Ryu S."/>
            <person name="Song J.Y."/>
            <person name="Lee S.K."/>
        </authorList>
    </citation>
    <scope>NUCLEOTIDE SEQUENCE [LARGE SCALE GENOMIC DNA]</scope>
    <source>
        <tissue evidence="1">Muscle</tissue>
    </source>
</reference>
<keyword evidence="2" id="KW-1185">Reference proteome</keyword>
<organism evidence="1 2">
    <name type="scientific">Liparis tanakae</name>
    <name type="common">Tanaka's snailfish</name>
    <dbReference type="NCBI Taxonomy" id="230148"/>
    <lineage>
        <taxon>Eukaryota</taxon>
        <taxon>Metazoa</taxon>
        <taxon>Chordata</taxon>
        <taxon>Craniata</taxon>
        <taxon>Vertebrata</taxon>
        <taxon>Euteleostomi</taxon>
        <taxon>Actinopterygii</taxon>
        <taxon>Neopterygii</taxon>
        <taxon>Teleostei</taxon>
        <taxon>Neoteleostei</taxon>
        <taxon>Acanthomorphata</taxon>
        <taxon>Eupercaria</taxon>
        <taxon>Perciformes</taxon>
        <taxon>Cottioidei</taxon>
        <taxon>Cottales</taxon>
        <taxon>Liparidae</taxon>
        <taxon>Liparis</taxon>
    </lineage>
</organism>
<evidence type="ECO:0000313" key="1">
    <source>
        <dbReference type="EMBL" id="TNN62918.1"/>
    </source>
</evidence>
<proteinExistence type="predicted"/>
<gene>
    <name evidence="1" type="ORF">EYF80_026870</name>
</gene>
<evidence type="ECO:0000313" key="2">
    <source>
        <dbReference type="Proteomes" id="UP000314294"/>
    </source>
</evidence>
<sequence length="76" mass="8651">MGPHGPGRRAAEERSTFSFSSFSSFLLLDDGAIKGFSVRQHQWYHCSGRPALLFKELPCKAQRDKMYGIGRYVIKK</sequence>
<dbReference type="Proteomes" id="UP000314294">
    <property type="component" value="Unassembled WGS sequence"/>
</dbReference>
<dbReference type="EMBL" id="SRLO01000284">
    <property type="protein sequence ID" value="TNN62918.1"/>
    <property type="molecule type" value="Genomic_DNA"/>
</dbReference>
<dbReference type="AlphaFoldDB" id="A0A4Z2HAL3"/>
<name>A0A4Z2HAL3_9TELE</name>
<accession>A0A4Z2HAL3</accession>
<protein>
    <submittedName>
        <fullName evidence="1">Uncharacterized protein</fullName>
    </submittedName>
</protein>